<dbReference type="CDD" id="cd02007">
    <property type="entry name" value="TPP_DXS"/>
    <property type="match status" value="1"/>
</dbReference>
<name>A0A1M6BBF8_MALRU</name>
<feature type="binding site" evidence="11">
    <location>
        <begin position="147"/>
        <end position="148"/>
    </location>
    <ligand>
        <name>thiamine diphosphate</name>
        <dbReference type="ChEBI" id="CHEBI:58937"/>
    </ligand>
</feature>
<dbReference type="OrthoDB" id="9803371at2"/>
<comment type="cofactor">
    <cofactor evidence="11">
        <name>Mg(2+)</name>
        <dbReference type="ChEBI" id="CHEBI:18420"/>
    </cofactor>
    <text evidence="11">Binds 1 Mg(2+) ion per subunit.</text>
</comment>
<comment type="similarity">
    <text evidence="2 11">Belongs to the transketolase family. DXPS subfamily.</text>
</comment>
<dbReference type="RefSeq" id="WP_072904795.1">
    <property type="nucleotide sequence ID" value="NZ_FQZT01000001.1"/>
</dbReference>
<dbReference type="EC" id="2.2.1.7" evidence="11"/>
<dbReference type="InterPro" id="IPR033248">
    <property type="entry name" value="Transketolase_C"/>
</dbReference>
<feature type="domain" description="Transketolase-like pyrimidine-binding" evidence="12">
    <location>
        <begin position="318"/>
        <end position="482"/>
    </location>
</feature>
<dbReference type="GO" id="GO:0005829">
    <property type="term" value="C:cytosol"/>
    <property type="evidence" value="ECO:0007669"/>
    <property type="project" value="TreeGrafter"/>
</dbReference>
<evidence type="ECO:0000256" key="5">
    <source>
        <dbReference type="ARBA" id="ARBA00022723"/>
    </source>
</evidence>
<dbReference type="SUPFAM" id="SSF52518">
    <property type="entry name" value="Thiamin diphosphate-binding fold (THDP-binding)"/>
    <property type="match status" value="2"/>
</dbReference>
<comment type="catalytic activity">
    <reaction evidence="11">
        <text>D-glyceraldehyde 3-phosphate + pyruvate + H(+) = 1-deoxy-D-xylulose 5-phosphate + CO2</text>
        <dbReference type="Rhea" id="RHEA:12605"/>
        <dbReference type="ChEBI" id="CHEBI:15361"/>
        <dbReference type="ChEBI" id="CHEBI:15378"/>
        <dbReference type="ChEBI" id="CHEBI:16526"/>
        <dbReference type="ChEBI" id="CHEBI:57792"/>
        <dbReference type="ChEBI" id="CHEBI:59776"/>
        <dbReference type="EC" id="2.2.1.7"/>
    </reaction>
</comment>
<evidence type="ECO:0000256" key="4">
    <source>
        <dbReference type="ARBA" id="ARBA00022679"/>
    </source>
</evidence>
<dbReference type="NCBIfam" id="TIGR00204">
    <property type="entry name" value="dxs"/>
    <property type="match status" value="1"/>
</dbReference>
<dbReference type="InterPro" id="IPR029061">
    <property type="entry name" value="THDP-binding"/>
</dbReference>
<evidence type="ECO:0000256" key="9">
    <source>
        <dbReference type="ARBA" id="ARBA00023229"/>
    </source>
</evidence>
<comment type="pathway">
    <text evidence="1 11">Metabolic intermediate biosynthesis; 1-deoxy-D-xylulose 5-phosphate biosynthesis; 1-deoxy-D-xylulose 5-phosphate from D-glyceraldehyde 3-phosphate and pyruvate: step 1/1.</text>
</comment>
<dbReference type="PROSITE" id="PS00802">
    <property type="entry name" value="TRANSKETOLASE_2"/>
    <property type="match status" value="1"/>
</dbReference>
<feature type="binding site" evidence="11">
    <location>
        <position position="175"/>
    </location>
    <ligand>
        <name>thiamine diphosphate</name>
        <dbReference type="ChEBI" id="CHEBI:58937"/>
    </ligand>
</feature>
<dbReference type="FunFam" id="3.40.50.920:FF:000002">
    <property type="entry name" value="1-deoxy-D-xylulose-5-phosphate synthase"/>
    <property type="match status" value="1"/>
</dbReference>
<dbReference type="GO" id="GO:0030976">
    <property type="term" value="F:thiamine pyrophosphate binding"/>
    <property type="evidence" value="ECO:0007669"/>
    <property type="project" value="UniProtKB-UniRule"/>
</dbReference>
<dbReference type="InterPro" id="IPR020826">
    <property type="entry name" value="Transketolase_BS"/>
</dbReference>
<keyword evidence="9 11" id="KW-0414">Isoprene biosynthesis</keyword>
<dbReference type="InterPro" id="IPR049557">
    <property type="entry name" value="Transketolase_CS"/>
</dbReference>
<evidence type="ECO:0000313" key="13">
    <source>
        <dbReference type="EMBL" id="SHI46026.1"/>
    </source>
</evidence>
<reference evidence="13 14" key="1">
    <citation type="submission" date="2016-11" db="EMBL/GenBank/DDBJ databases">
        <authorList>
            <person name="Jaros S."/>
            <person name="Januszkiewicz K."/>
            <person name="Wedrychowicz H."/>
        </authorList>
    </citation>
    <scope>NUCLEOTIDE SEQUENCE [LARGE SCALE GENOMIC DNA]</scope>
    <source>
        <strain evidence="13 14">DSM 5091</strain>
    </source>
</reference>
<dbReference type="NCBIfam" id="NF003933">
    <property type="entry name" value="PRK05444.2-2"/>
    <property type="match status" value="1"/>
</dbReference>
<keyword evidence="6 11" id="KW-0460">Magnesium</keyword>
<evidence type="ECO:0000256" key="7">
    <source>
        <dbReference type="ARBA" id="ARBA00022977"/>
    </source>
</evidence>
<dbReference type="GO" id="GO:0000287">
    <property type="term" value="F:magnesium ion binding"/>
    <property type="evidence" value="ECO:0007669"/>
    <property type="project" value="UniProtKB-UniRule"/>
</dbReference>
<feature type="binding site" evidence="11">
    <location>
        <position position="175"/>
    </location>
    <ligand>
        <name>Mg(2+)</name>
        <dbReference type="ChEBI" id="CHEBI:18420"/>
    </ligand>
</feature>
<gene>
    <name evidence="11" type="primary">dxs</name>
    <name evidence="13" type="ORF">SAMN02745165_00107</name>
</gene>
<dbReference type="Pfam" id="PF02779">
    <property type="entry name" value="Transket_pyr"/>
    <property type="match status" value="1"/>
</dbReference>
<dbReference type="PROSITE" id="PS00801">
    <property type="entry name" value="TRANSKETOLASE_1"/>
    <property type="match status" value="1"/>
</dbReference>
<evidence type="ECO:0000256" key="8">
    <source>
        <dbReference type="ARBA" id="ARBA00023052"/>
    </source>
</evidence>
<evidence type="ECO:0000256" key="3">
    <source>
        <dbReference type="ARBA" id="ARBA00011738"/>
    </source>
</evidence>
<dbReference type="Gene3D" id="3.40.50.970">
    <property type="match status" value="2"/>
</dbReference>
<comment type="function">
    <text evidence="10 11">Catalyzes the acyloin condensation reaction between C atoms 2 and 3 of pyruvate and glyceraldehyde 3-phosphate to yield 1-deoxy-D-xylulose-5-phosphate (DXP).</text>
</comment>
<evidence type="ECO:0000259" key="12">
    <source>
        <dbReference type="SMART" id="SM00861"/>
    </source>
</evidence>
<dbReference type="SUPFAM" id="SSF52922">
    <property type="entry name" value="TK C-terminal domain-like"/>
    <property type="match status" value="1"/>
</dbReference>
<dbReference type="FunFam" id="3.40.50.970:FF:000005">
    <property type="entry name" value="1-deoxy-D-xylulose-5-phosphate synthase"/>
    <property type="match status" value="1"/>
</dbReference>
<dbReference type="PANTHER" id="PTHR43322:SF5">
    <property type="entry name" value="1-DEOXY-D-XYLULOSE-5-PHOSPHATE SYNTHASE, CHLOROPLASTIC"/>
    <property type="match status" value="1"/>
</dbReference>
<dbReference type="UniPathway" id="UPA00064">
    <property type="reaction ID" value="UER00091"/>
</dbReference>
<comment type="cofactor">
    <cofactor evidence="11">
        <name>thiamine diphosphate</name>
        <dbReference type="ChEBI" id="CHEBI:58937"/>
    </cofactor>
    <text evidence="11">Binds 1 thiamine pyrophosphate per subunit.</text>
</comment>
<feature type="binding site" evidence="11">
    <location>
        <begin position="115"/>
        <end position="117"/>
    </location>
    <ligand>
        <name>thiamine diphosphate</name>
        <dbReference type="ChEBI" id="CHEBI:58937"/>
    </ligand>
</feature>
<feature type="binding site" evidence="11">
    <location>
        <position position="286"/>
    </location>
    <ligand>
        <name>thiamine diphosphate</name>
        <dbReference type="ChEBI" id="CHEBI:58937"/>
    </ligand>
</feature>
<dbReference type="GO" id="GO:0008661">
    <property type="term" value="F:1-deoxy-D-xylulose-5-phosphate synthase activity"/>
    <property type="evidence" value="ECO:0007669"/>
    <property type="project" value="UniProtKB-UniRule"/>
</dbReference>
<dbReference type="Proteomes" id="UP000184171">
    <property type="component" value="Unassembled WGS sequence"/>
</dbReference>
<dbReference type="Gene3D" id="3.40.50.920">
    <property type="match status" value="1"/>
</dbReference>
<feature type="binding site" evidence="11">
    <location>
        <position position="369"/>
    </location>
    <ligand>
        <name>thiamine diphosphate</name>
        <dbReference type="ChEBI" id="CHEBI:58937"/>
    </ligand>
</feature>
<dbReference type="STRING" id="1122189.SAMN02745165_00107"/>
<evidence type="ECO:0000256" key="2">
    <source>
        <dbReference type="ARBA" id="ARBA00011081"/>
    </source>
</evidence>
<keyword evidence="4 11" id="KW-0808">Transferase</keyword>
<dbReference type="GO" id="GO:0016114">
    <property type="term" value="P:terpenoid biosynthetic process"/>
    <property type="evidence" value="ECO:0007669"/>
    <property type="project" value="UniProtKB-UniRule"/>
</dbReference>
<sequence length="632" mass="67440">MGEILSQLKTPADIKQLQREQLDLLAAELREEIVETVSVNGGHLGSSLGVVELSIALHKVFDSPNDKIIWDVGHQAYAHKLLTGRLDRFHTLRQLDGISGFPKRKESEHDAFDVGHSSTSISAALGMAAGKDILDKDQKIIAVIGDGSLTAGMAFEGLNHAGHLKQKMVVILNDNEMSISPNVGALSSFLSRKLSSDAFIRFKKDTESILSIVPGFGKDLVNIAKKAEESLKGFMTPGMLFEGFGFDYFGPIDGHNIDELLETLQNVANIKGPVLLHIATKKGKGYAPAEENPPKYHGVGPFDKVTGKVNGAKPGSAASYTGVFGKTLVELANEDDRVVAITAAMAEGTGLNAFAAAHPDRFFDVGIAEQHAVTFAAGLACQGLRPVVTIYSTFMQRAYDQVVHDVCLQNLPVTFAMDRGGLVGADGPTHHGVFDMSFMRHVPNLTFAVPRDEVEMRKIMKTAAQHDGPFAYRYPRGSGVGLPLPNEIETVKIGTGELLREGADVLIIAIGVMVGEALEAAKLLSQQGIDAAIVDARFIKPLDRELLISQAEKSPLVVTAEENALQGGFGAAVLELLSDAGMTVPVIRVGIPDSFVEQGSQAELRAQLGINADGLVTTVLKSLNAKQAASAS</sequence>
<dbReference type="Pfam" id="PF02780">
    <property type="entry name" value="Transketolase_C"/>
    <property type="match status" value="1"/>
</dbReference>
<dbReference type="PANTHER" id="PTHR43322">
    <property type="entry name" value="1-D-DEOXYXYLULOSE 5-PHOSPHATE SYNTHASE-RELATED"/>
    <property type="match status" value="1"/>
</dbReference>
<keyword evidence="8 11" id="KW-0786">Thiamine pyrophosphate</keyword>
<feature type="binding site" evidence="11">
    <location>
        <position position="146"/>
    </location>
    <ligand>
        <name>Mg(2+)</name>
        <dbReference type="ChEBI" id="CHEBI:18420"/>
    </ligand>
</feature>
<proteinExistence type="inferred from homology"/>
<dbReference type="GO" id="GO:0009228">
    <property type="term" value="P:thiamine biosynthetic process"/>
    <property type="evidence" value="ECO:0007669"/>
    <property type="project" value="UniProtKB-UniRule"/>
</dbReference>
<evidence type="ECO:0000256" key="11">
    <source>
        <dbReference type="HAMAP-Rule" id="MF_00315"/>
    </source>
</evidence>
<dbReference type="InterPro" id="IPR005477">
    <property type="entry name" value="Dxylulose-5-P_synthase"/>
</dbReference>
<dbReference type="AlphaFoldDB" id="A0A1M6BBF8"/>
<protein>
    <recommendedName>
        <fullName evidence="11">1-deoxy-D-xylulose-5-phosphate synthase</fullName>
        <ecNumber evidence="11">2.2.1.7</ecNumber>
    </recommendedName>
    <alternativeName>
        <fullName evidence="11">1-deoxyxylulose-5-phosphate synthase</fullName>
        <shortName evidence="11">DXP synthase</shortName>
        <shortName evidence="11">DXPS</shortName>
    </alternativeName>
</protein>
<feature type="binding site" evidence="11">
    <location>
        <position position="74"/>
    </location>
    <ligand>
        <name>thiamine diphosphate</name>
        <dbReference type="ChEBI" id="CHEBI:58937"/>
    </ligand>
</feature>
<dbReference type="HAMAP" id="MF_00315">
    <property type="entry name" value="DXP_synth"/>
    <property type="match status" value="1"/>
</dbReference>
<dbReference type="Pfam" id="PF13292">
    <property type="entry name" value="DXP_synthase_N"/>
    <property type="match status" value="1"/>
</dbReference>
<dbReference type="SMART" id="SM00861">
    <property type="entry name" value="Transket_pyr"/>
    <property type="match status" value="1"/>
</dbReference>
<keyword evidence="5 11" id="KW-0479">Metal-binding</keyword>
<dbReference type="InterPro" id="IPR009014">
    <property type="entry name" value="Transketo_C/PFOR_II"/>
</dbReference>
<evidence type="ECO:0000256" key="1">
    <source>
        <dbReference type="ARBA" id="ARBA00004980"/>
    </source>
</evidence>
<evidence type="ECO:0000256" key="6">
    <source>
        <dbReference type="ARBA" id="ARBA00022842"/>
    </source>
</evidence>
<keyword evidence="7 11" id="KW-0784">Thiamine biosynthesis</keyword>
<accession>A0A1M6BBF8</accession>
<evidence type="ECO:0000313" key="14">
    <source>
        <dbReference type="Proteomes" id="UP000184171"/>
    </source>
</evidence>
<organism evidence="13 14">
    <name type="scientific">Malonomonas rubra DSM 5091</name>
    <dbReference type="NCBI Taxonomy" id="1122189"/>
    <lineage>
        <taxon>Bacteria</taxon>
        <taxon>Pseudomonadati</taxon>
        <taxon>Thermodesulfobacteriota</taxon>
        <taxon>Desulfuromonadia</taxon>
        <taxon>Desulfuromonadales</taxon>
        <taxon>Geopsychrobacteraceae</taxon>
        <taxon>Malonomonas</taxon>
    </lineage>
</organism>
<evidence type="ECO:0000256" key="10">
    <source>
        <dbReference type="ARBA" id="ARBA00055605"/>
    </source>
</evidence>
<dbReference type="InterPro" id="IPR005475">
    <property type="entry name" value="Transketolase-like_Pyr-bd"/>
</dbReference>
<keyword evidence="14" id="KW-1185">Reference proteome</keyword>
<comment type="subunit">
    <text evidence="3 11">Homodimer.</text>
</comment>
<dbReference type="CDD" id="cd07033">
    <property type="entry name" value="TPP_PYR_DXS_TK_like"/>
    <property type="match status" value="1"/>
</dbReference>
<dbReference type="EMBL" id="FQZT01000001">
    <property type="protein sequence ID" value="SHI46026.1"/>
    <property type="molecule type" value="Genomic_DNA"/>
</dbReference>
<dbReference type="GO" id="GO:0019288">
    <property type="term" value="P:isopentenyl diphosphate biosynthetic process, methylerythritol 4-phosphate pathway"/>
    <property type="evidence" value="ECO:0007669"/>
    <property type="project" value="TreeGrafter"/>
</dbReference>